<dbReference type="InterPro" id="IPR036188">
    <property type="entry name" value="FAD/NAD-bd_sf"/>
</dbReference>
<dbReference type="Gene3D" id="3.30.390.30">
    <property type="match status" value="1"/>
</dbReference>
<protein>
    <recommendedName>
        <fullName evidence="2 11">Dihydrolipoyl dehydrogenase</fullName>
        <ecNumber evidence="11">1.8.1.4</ecNumber>
    </recommendedName>
</protein>
<dbReference type="GO" id="GO:0050660">
    <property type="term" value="F:flavin adenine dinucleotide binding"/>
    <property type="evidence" value="ECO:0007669"/>
    <property type="project" value="InterPro"/>
</dbReference>
<dbReference type="InterPro" id="IPR050151">
    <property type="entry name" value="Class-I_Pyr_Nuc-Dis_Oxidored"/>
</dbReference>
<evidence type="ECO:0000256" key="2">
    <source>
        <dbReference type="ARBA" id="ARBA00016961"/>
    </source>
</evidence>
<keyword evidence="3" id="KW-0963">Cytoplasm</keyword>
<gene>
    <name evidence="13" type="primary">lpdA</name>
    <name evidence="13" type="ORF">EQF91_03375</name>
</gene>
<evidence type="ECO:0000256" key="1">
    <source>
        <dbReference type="ARBA" id="ARBA00007532"/>
    </source>
</evidence>
<dbReference type="PRINTS" id="PR00411">
    <property type="entry name" value="PNDRDTASEI"/>
</dbReference>
<keyword evidence="4 11" id="KW-0285">Flavoprotein</keyword>
<keyword evidence="5" id="KW-0450">Lipoyl</keyword>
<dbReference type="PROSITE" id="PS00189">
    <property type="entry name" value="LIPOYL"/>
    <property type="match status" value="1"/>
</dbReference>
<dbReference type="GO" id="GO:0006103">
    <property type="term" value="P:2-oxoglutarate metabolic process"/>
    <property type="evidence" value="ECO:0007669"/>
    <property type="project" value="TreeGrafter"/>
</dbReference>
<evidence type="ECO:0000256" key="6">
    <source>
        <dbReference type="ARBA" id="ARBA00022827"/>
    </source>
</evidence>
<dbReference type="Pfam" id="PF00364">
    <property type="entry name" value="Biotin_lipoyl"/>
    <property type="match status" value="1"/>
</dbReference>
<evidence type="ECO:0000259" key="12">
    <source>
        <dbReference type="PROSITE" id="PS50968"/>
    </source>
</evidence>
<keyword evidence="9" id="KW-1015">Disulfide bond</keyword>
<dbReference type="InterPro" id="IPR004099">
    <property type="entry name" value="Pyr_nucl-diS_OxRdtase_dimer"/>
</dbReference>
<evidence type="ECO:0000256" key="5">
    <source>
        <dbReference type="ARBA" id="ARBA00022823"/>
    </source>
</evidence>
<evidence type="ECO:0000256" key="8">
    <source>
        <dbReference type="ARBA" id="ARBA00023027"/>
    </source>
</evidence>
<dbReference type="InterPro" id="IPR012999">
    <property type="entry name" value="Pyr_OxRdtase_I_AS"/>
</dbReference>
<dbReference type="Gene3D" id="3.50.50.60">
    <property type="entry name" value="FAD/NAD(P)-binding domain"/>
    <property type="match status" value="2"/>
</dbReference>
<dbReference type="GO" id="GO:0004148">
    <property type="term" value="F:dihydrolipoyl dehydrogenase (NADH) activity"/>
    <property type="evidence" value="ECO:0007669"/>
    <property type="project" value="UniProtKB-EC"/>
</dbReference>
<dbReference type="Pfam" id="PF07992">
    <property type="entry name" value="Pyr_redox_2"/>
    <property type="match status" value="1"/>
</dbReference>
<dbReference type="SUPFAM" id="SSF55424">
    <property type="entry name" value="FAD/NAD-linked reductases, dimerisation (C-terminal) domain"/>
    <property type="match status" value="1"/>
</dbReference>
<dbReference type="NCBIfam" id="TIGR01350">
    <property type="entry name" value="lipoamide_DH"/>
    <property type="match status" value="1"/>
</dbReference>
<dbReference type="PROSITE" id="PS50968">
    <property type="entry name" value="BIOTINYL_LIPOYL"/>
    <property type="match status" value="1"/>
</dbReference>
<evidence type="ECO:0000256" key="3">
    <source>
        <dbReference type="ARBA" id="ARBA00022490"/>
    </source>
</evidence>
<reference evidence="13 14" key="1">
    <citation type="submission" date="2019-01" db="EMBL/GenBank/DDBJ databases">
        <title>Draft Genome Sequences of Helcococcus ovis Strains Isolated from the Uterus and Vagina of Dairy Cows with Metritis.</title>
        <authorList>
            <person name="Cunha F."/>
            <person name="Jeon S.J."/>
            <person name="Kutzer P."/>
            <person name="Galvao K.N."/>
        </authorList>
    </citation>
    <scope>NUCLEOTIDE SEQUENCE [LARGE SCALE GENOMIC DNA]</scope>
    <source>
        <strain evidence="13 14">KG-37</strain>
    </source>
</reference>
<organism evidence="13 14">
    <name type="scientific">Helcococcus ovis</name>
    <dbReference type="NCBI Taxonomy" id="72026"/>
    <lineage>
        <taxon>Bacteria</taxon>
        <taxon>Bacillati</taxon>
        <taxon>Bacillota</taxon>
        <taxon>Tissierellia</taxon>
        <taxon>Tissierellales</taxon>
        <taxon>Peptoniphilaceae</taxon>
        <taxon>Helcococcus</taxon>
    </lineage>
</organism>
<dbReference type="Pfam" id="PF02852">
    <property type="entry name" value="Pyr_redox_dim"/>
    <property type="match status" value="1"/>
</dbReference>
<dbReference type="InterPro" id="IPR000089">
    <property type="entry name" value="Biotin_lipoyl"/>
</dbReference>
<dbReference type="EMBL" id="SCFR01000008">
    <property type="protein sequence ID" value="TFF66649.1"/>
    <property type="molecule type" value="Genomic_DNA"/>
</dbReference>
<dbReference type="InterPro" id="IPR023753">
    <property type="entry name" value="FAD/NAD-binding_dom"/>
</dbReference>
<comment type="similarity">
    <text evidence="1 11">Belongs to the class-I pyridine nucleotide-disulfide oxidoreductase family.</text>
</comment>
<keyword evidence="10 11" id="KW-0676">Redox-active center</keyword>
<evidence type="ECO:0000256" key="7">
    <source>
        <dbReference type="ARBA" id="ARBA00023002"/>
    </source>
</evidence>
<comment type="catalytic activity">
    <reaction evidence="11">
        <text>N(6)-[(R)-dihydrolipoyl]-L-lysyl-[protein] + NAD(+) = N(6)-[(R)-lipoyl]-L-lysyl-[protein] + NADH + H(+)</text>
        <dbReference type="Rhea" id="RHEA:15045"/>
        <dbReference type="Rhea" id="RHEA-COMP:10474"/>
        <dbReference type="Rhea" id="RHEA-COMP:10475"/>
        <dbReference type="ChEBI" id="CHEBI:15378"/>
        <dbReference type="ChEBI" id="CHEBI:57540"/>
        <dbReference type="ChEBI" id="CHEBI:57945"/>
        <dbReference type="ChEBI" id="CHEBI:83099"/>
        <dbReference type="ChEBI" id="CHEBI:83100"/>
        <dbReference type="EC" id="1.8.1.4"/>
    </reaction>
</comment>
<comment type="cofactor">
    <cofactor evidence="11">
        <name>FAD</name>
        <dbReference type="ChEBI" id="CHEBI:57692"/>
    </cofactor>
    <text evidence="11">Binds 1 FAD per subunit.</text>
</comment>
<evidence type="ECO:0000256" key="4">
    <source>
        <dbReference type="ARBA" id="ARBA00022630"/>
    </source>
</evidence>
<dbReference type="GeneID" id="97031616"/>
<dbReference type="PANTHER" id="PTHR22912:SF217">
    <property type="entry name" value="DIHYDROLIPOYL DEHYDROGENASE"/>
    <property type="match status" value="1"/>
</dbReference>
<dbReference type="InterPro" id="IPR016156">
    <property type="entry name" value="FAD/NAD-linked_Rdtase_dimer_sf"/>
</dbReference>
<dbReference type="CDD" id="cd06849">
    <property type="entry name" value="lipoyl_domain"/>
    <property type="match status" value="1"/>
</dbReference>
<comment type="miscellaneous">
    <text evidence="11">The active site is a redox-active disulfide bond.</text>
</comment>
<dbReference type="Proteomes" id="UP000297454">
    <property type="component" value="Unassembled WGS sequence"/>
</dbReference>
<dbReference type="InterPro" id="IPR003016">
    <property type="entry name" value="2-oxoA_DH_lipoyl-BS"/>
</dbReference>
<dbReference type="Gene3D" id="2.40.50.100">
    <property type="match status" value="1"/>
</dbReference>
<keyword evidence="7 11" id="KW-0560">Oxidoreductase</keyword>
<dbReference type="SUPFAM" id="SSF51230">
    <property type="entry name" value="Single hybrid motif"/>
    <property type="match status" value="1"/>
</dbReference>
<dbReference type="InterPro" id="IPR011053">
    <property type="entry name" value="Single_hybrid_motif"/>
</dbReference>
<dbReference type="EC" id="1.8.1.4" evidence="11"/>
<evidence type="ECO:0000313" key="14">
    <source>
        <dbReference type="Proteomes" id="UP000297454"/>
    </source>
</evidence>
<feature type="domain" description="Lipoyl-binding" evidence="12">
    <location>
        <begin position="2"/>
        <end position="77"/>
    </location>
</feature>
<dbReference type="AlphaFoldDB" id="A0A4R9C1R4"/>
<dbReference type="RefSeq" id="WP_134710960.1">
    <property type="nucleotide sequence ID" value="NZ_CP119081.1"/>
</dbReference>
<keyword evidence="6 11" id="KW-0274">FAD</keyword>
<keyword evidence="8 11" id="KW-0520">NAD</keyword>
<evidence type="ECO:0000313" key="13">
    <source>
        <dbReference type="EMBL" id="TFF66649.1"/>
    </source>
</evidence>
<proteinExistence type="inferred from homology"/>
<evidence type="ECO:0000256" key="9">
    <source>
        <dbReference type="ARBA" id="ARBA00023157"/>
    </source>
</evidence>
<keyword evidence="14" id="KW-1185">Reference proteome</keyword>
<dbReference type="PANTHER" id="PTHR22912">
    <property type="entry name" value="DISULFIDE OXIDOREDUCTASE"/>
    <property type="match status" value="1"/>
</dbReference>
<dbReference type="PRINTS" id="PR00368">
    <property type="entry name" value="FADPNR"/>
</dbReference>
<dbReference type="OrthoDB" id="9800167at2"/>
<sequence length="587" mass="62579">MAYEVIMPKAGSEMEEGEIVQWLKNEGDKVEVGEPLLEIVTDKVNMEVEAEDAGTLLKILHKAGEVVPVVTTIAWIGEPGEEIPAAGGAAPASDSAQVEEVVEKAKEDVMPASVAKAAEEAAPKRERKGEYDVVVIGGGPAGYVAAIKAAQLGGKVAVVENSVVGGTCLNRGCIPTKAYLHNAEIIHSIKEAESRGIKLVNDAFSVDMAKTVAVKNGVVKKLTGGIAGLFKSYGIKLFNGLGTITKDKKVLVNGGEHVIDADKIIMAGGSNVRMLNLPGLDSKRVLTSDTILDLEELPNRLVVVGGGVIGAEIGQAFSSFGSKVTIVQGSDRILNVLDKDLSDVVTKRFQKDGIEIITDARFAGVEENGNEIKVKLEGKDDIVADYLLLSVGRVPNLSGLGEIELKQERGRLVVNEYMETSDPDIYAPGDVNGELMLAHAAFKMGERAAENAMGHRKKVSLKSIPSAVYTFPEVATVGLTEEDAKKKYDIKVGKFSFAGNGRALGANKAEGFIKVIMDTKYHEILGVHIVGPSAAEIINEAVTIIETEMTVDDVLEAMHGHPTYSEALYEAFADCLDISIHLPKKKK</sequence>
<dbReference type="FunFam" id="3.30.390.30:FF:000001">
    <property type="entry name" value="Dihydrolipoyl dehydrogenase"/>
    <property type="match status" value="1"/>
</dbReference>
<dbReference type="InterPro" id="IPR006258">
    <property type="entry name" value="Lipoamide_DH"/>
</dbReference>
<accession>A0A4R9C1R4</accession>
<dbReference type="SUPFAM" id="SSF51905">
    <property type="entry name" value="FAD/NAD(P)-binding domain"/>
    <property type="match status" value="1"/>
</dbReference>
<evidence type="ECO:0000256" key="11">
    <source>
        <dbReference type="RuleBase" id="RU003692"/>
    </source>
</evidence>
<evidence type="ECO:0000256" key="10">
    <source>
        <dbReference type="ARBA" id="ARBA00023284"/>
    </source>
</evidence>
<dbReference type="PROSITE" id="PS00076">
    <property type="entry name" value="PYRIDINE_REDOX_1"/>
    <property type="match status" value="1"/>
</dbReference>
<comment type="caution">
    <text evidence="13">The sequence shown here is derived from an EMBL/GenBank/DDBJ whole genome shotgun (WGS) entry which is preliminary data.</text>
</comment>
<name>A0A4R9C1R4_9FIRM</name>